<dbReference type="GO" id="GO:0016491">
    <property type="term" value="F:oxidoreductase activity"/>
    <property type="evidence" value="ECO:0007669"/>
    <property type="project" value="InterPro"/>
</dbReference>
<dbReference type="PANTHER" id="PTHR32100">
    <property type="entry name" value="OMEGA-6 FATTY ACID DESATURASE, CHLOROPLASTIC"/>
    <property type="match status" value="1"/>
</dbReference>
<proteinExistence type="predicted"/>
<name>D9IFB6_BRAJU</name>
<sequence length="285" mass="32787">MGAGGRMQVSPSPKKSETDTLKRVPCETPPFTVGELKKAIPPHCFKRSIPRSFSYLIWDIIVASCFYYVATTYFPLLPHPLSYMLASLLGLPRLRPNRRLGHSPRMRPPRFQRLPVARRHRRSHLPFLPPRPLLLLEVQSPPSPFQHRFARERRGVCPQEKIRHQVVRQVPQQPSRTHRDANRPVHSRLALVLGLQRLGQTLPRGVRLPFPPERSHLQRPRTPPDIRLRRWYPRRLLRSLPLRGRAGSGLDGLPLRSSASDSQRVPRLDHLLAAHSSFVASLRLL</sequence>
<evidence type="ECO:0000313" key="4">
    <source>
        <dbReference type="EMBL" id="ADJ58022.1"/>
    </source>
</evidence>
<dbReference type="GO" id="GO:0006629">
    <property type="term" value="P:lipid metabolic process"/>
    <property type="evidence" value="ECO:0007669"/>
    <property type="project" value="UniProtKB-KW"/>
</dbReference>
<reference evidence="4" key="1">
    <citation type="submission" date="2010-04" db="EMBL/GenBank/DDBJ databases">
        <title>Fatty acid desaturase 2-2 (FAD2-2) from Brassica juncea cv. Heera.</title>
        <authorList>
            <person name="Sivaraman I."/>
            <person name="Burma P.K."/>
            <person name="Pental D."/>
        </authorList>
    </citation>
    <scope>NUCLEOTIDE SEQUENCE</scope>
</reference>
<evidence type="ECO:0000256" key="1">
    <source>
        <dbReference type="ARBA" id="ARBA00023098"/>
    </source>
</evidence>
<dbReference type="InterPro" id="IPR012171">
    <property type="entry name" value="Fatty_acid_desaturase"/>
</dbReference>
<feature type="transmembrane region" description="Helical" evidence="3">
    <location>
        <begin position="53"/>
        <end position="70"/>
    </location>
</feature>
<feature type="compositionally biased region" description="Basic and acidic residues" evidence="2">
    <location>
        <begin position="14"/>
        <end position="23"/>
    </location>
</feature>
<feature type="region of interest" description="Disordered" evidence="2">
    <location>
        <begin position="1"/>
        <end position="23"/>
    </location>
</feature>
<reference evidence="4" key="2">
    <citation type="journal article" date="2011" name="Theor. Appl. Genet.">
        <title>Eliminating expression of erucic acid-encoding loci allows the identification of "hidden" QTL contributing to oil quality fractions and oil content in Brassica juncea (Indian mustard).</title>
        <authorList>
            <person name="Jagannath A."/>
            <person name="Sodhi Y.S."/>
            <person name="Gupta V."/>
            <person name="Mukhopadhyay A."/>
            <person name="Arumugam N."/>
            <person name="Singh I."/>
            <person name="Rohatgi S."/>
            <person name="Burma P.K."/>
            <person name="Pradhan A.K."/>
            <person name="Pental D."/>
        </authorList>
    </citation>
    <scope>NUCLEOTIDE SEQUENCE</scope>
</reference>
<evidence type="ECO:0000256" key="2">
    <source>
        <dbReference type="SAM" id="MobiDB-lite"/>
    </source>
</evidence>
<keyword evidence="3" id="KW-0812">Transmembrane</keyword>
<protein>
    <submittedName>
        <fullName evidence="4">Fatty acid desaturase 2-2</fullName>
    </submittedName>
</protein>
<dbReference type="AlphaFoldDB" id="D9IFB6"/>
<keyword evidence="3" id="KW-1133">Transmembrane helix</keyword>
<evidence type="ECO:0000256" key="3">
    <source>
        <dbReference type="SAM" id="Phobius"/>
    </source>
</evidence>
<accession>D9IFB6</accession>
<keyword evidence="1" id="KW-0443">Lipid metabolism</keyword>
<keyword evidence="3" id="KW-0472">Membrane</keyword>
<dbReference type="EMBL" id="HM138373">
    <property type="protein sequence ID" value="ADJ58022.1"/>
    <property type="molecule type" value="Genomic_DNA"/>
</dbReference>
<organism evidence="4">
    <name type="scientific">Brassica juncea</name>
    <name type="common">Indian mustard</name>
    <name type="synonym">Sinapis juncea</name>
    <dbReference type="NCBI Taxonomy" id="3707"/>
    <lineage>
        <taxon>Eukaryota</taxon>
        <taxon>Viridiplantae</taxon>
        <taxon>Streptophyta</taxon>
        <taxon>Embryophyta</taxon>
        <taxon>Tracheophyta</taxon>
        <taxon>Spermatophyta</taxon>
        <taxon>Magnoliopsida</taxon>
        <taxon>eudicotyledons</taxon>
        <taxon>Gunneridae</taxon>
        <taxon>Pentapetalae</taxon>
        <taxon>rosids</taxon>
        <taxon>malvids</taxon>
        <taxon>Brassicales</taxon>
        <taxon>Brassicaceae</taxon>
        <taxon>Brassiceae</taxon>
        <taxon>Brassica</taxon>
    </lineage>
</organism>